<evidence type="ECO:0000256" key="3">
    <source>
        <dbReference type="ARBA" id="ARBA00022490"/>
    </source>
</evidence>
<keyword evidence="3" id="KW-0963">Cytoplasm</keyword>
<feature type="domain" description="Dynein heavy chain AAA lid" evidence="24">
    <location>
        <begin position="3781"/>
        <end position="3933"/>
    </location>
</feature>
<evidence type="ECO:0000256" key="9">
    <source>
        <dbReference type="ARBA" id="ARBA00023054"/>
    </source>
</evidence>
<dbReference type="Gene3D" id="1.10.8.720">
    <property type="entry name" value="Region D6 of dynein motor"/>
    <property type="match status" value="1"/>
</dbReference>
<feature type="domain" description="Dynein axonemal heavy chain 2/5/8 coiled-coil" evidence="26">
    <location>
        <begin position="660"/>
        <end position="775"/>
    </location>
</feature>
<dbReference type="InterPro" id="IPR041658">
    <property type="entry name" value="AAA_lid_11"/>
</dbReference>
<dbReference type="GO" id="GO:0005930">
    <property type="term" value="C:axoneme"/>
    <property type="evidence" value="ECO:0007669"/>
    <property type="project" value="UniProtKB-SubCell"/>
</dbReference>
<feature type="domain" description="Dynein heavy chain C-terminal" evidence="25">
    <location>
        <begin position="3988"/>
        <end position="4309"/>
    </location>
</feature>
<feature type="region of interest" description="Disordered" evidence="15">
    <location>
        <begin position="101"/>
        <end position="147"/>
    </location>
</feature>
<dbReference type="FunFam" id="1.10.8.710:FF:000001">
    <property type="entry name" value="Dynein axonemal heavy chain 2"/>
    <property type="match status" value="1"/>
</dbReference>
<dbReference type="Pfam" id="PF12777">
    <property type="entry name" value="MT"/>
    <property type="match status" value="1"/>
</dbReference>
<evidence type="ECO:0000256" key="2">
    <source>
        <dbReference type="ARBA" id="ARBA00008887"/>
    </source>
</evidence>
<dbReference type="GO" id="GO:0045505">
    <property type="term" value="F:dynein intermediate chain binding"/>
    <property type="evidence" value="ECO:0007669"/>
    <property type="project" value="InterPro"/>
</dbReference>
<dbReference type="Pfam" id="PF18199">
    <property type="entry name" value="Dynein_C"/>
    <property type="match status" value="1"/>
</dbReference>
<feature type="domain" description="Dynein heavy chain hydrolytic ATP-binding dynein motor region" evidence="18">
    <location>
        <begin position="1432"/>
        <end position="1765"/>
    </location>
</feature>
<dbReference type="FunFam" id="3.40.50.300:FF:002141">
    <property type="entry name" value="Dynein heavy chain"/>
    <property type="match status" value="1"/>
</dbReference>
<evidence type="ECO:0000259" key="24">
    <source>
        <dbReference type="Pfam" id="PF18198"/>
    </source>
</evidence>
<comment type="caution">
    <text evidence="27">The sequence shown here is derived from an EMBL/GenBank/DDBJ whole genome shotgun (WGS) entry which is preliminary data.</text>
</comment>
<dbReference type="Pfam" id="PF03028">
    <property type="entry name" value="Dynein_heavy"/>
    <property type="match status" value="1"/>
</dbReference>
<dbReference type="FunFam" id="1.20.58.1120:FF:000001">
    <property type="entry name" value="dynein heavy chain 2, axonemal"/>
    <property type="match status" value="1"/>
</dbReference>
<sequence>MNPPYPETPQNPHPPPNPPTSQSGRFTSSSSKKTRLAHRIYQTPGLKTQITPNPTSLKSKNYSKDDSGLGFVTPRPASVYGSKGDLTPRIFKDKIKRVEKERTTLRQTKKSKSERTSVSANTGRTHLLKHAPPSALRGAQTPSQTPSVVPKLNLTNLSLNKSQLTSNSPTSSNKKIDISYIPKVPFNASMHSPTHDFINSIKIQTLYKDIFTSSSFLYLKRVSKDSAYDFYIVRSEDMSDKKEEEDEIFYTLSKEGITCENAGSIEFVSLPDFEREYQIYNQISKLPFFCQYHKWKGFTQWKNTVASKRIAGAKKILVEELFILHQDLRPALIKLRRLCYELSLLRLHQIDPGTTLTMESFVSQQSRQKNKLQDLLQRFSERTIEIVRETCDESLKNFLLSCGFSRSETIDDTGILTQISFTERAAMRTFCRKLAKFIRLADFLICNSYIGIAVHSTNDLLRHMIRGQELIHDEDVDDLKPLKSSKSSSLKQISIQIDSQIENEESNPLFEVELVIMSQTDDILEFRPDELSLKTRLENMLFDSLNVVSTPVRLLTHSQFRSYVEPTVDEYGPIGEGNYNDSFDELISIYAENQEFIKTSKLEDFTDSSIDDLKNLLITFQEQESVFSRIKTIQKLGMLSINTEELDKTISTSPTNCLKLLHSLLPRMYQSKNEKLLAWLSNANEKINVQPTTVAEFTRLSEFFYKTQDQLPDEEEEFMFLRELYELMVKFGMSLDVEVRTRSVMLSNTSAQLKTSIAYYEEYQEEYHQRFSQALFKQVAAWSPKVQEAVTDIQSAITEKVDADITEVISYLQGIHDNMYVLTQEATAYHQQQGVLKVAMIDLEEMEGASKMLETKLKLWNGMKEWDLDVEHWITLPFNTLNIQSVTEEIHDYWVKVIMCEKGLPESPVVAKFKENVQRYRLTMPVVANLRCSSLKERHWIKIRELLGFQISADLPVTLGSLINNETVKYASNVAIITTQAENEEILYKMLKKIQHTWDSEEFEVSNYKDRRDVFILTEVDEVIMQLDDSMVSINTILGSQYVGAIREAVEEWRSKLLLLQETLEEWLQCQKSWMHLETIFSAPDIQKQMPNEAKAFKGVDSQWKEIMKKTSSDPNCIRAATAMGLRDTFAKAFKGVDSQWKEIMKKTSSDPNCIRAATAMGLRDTFAKHNAVLDKVQKGLDEYLEVKRQAFPRFYFLADAELLALLSRAREARAVQPHMRKLFDAIYELDFGEQKTGTNILAMVSQDKERVAIGPNLKARGNLEEWLSAVEESMRRCLHKITKACLTDVQAVGPKSIDGRSRSDWVLQHPAQCITTVAQIEWAKGCEEAILSSDPNALNRWYNVNMAYLEELTELVRSDLTPVERKIAVALVTADVHARDIVDTLMQQRVTTLSSFVWQAQLRYYFTKPLNILNNNEEDVLVKQSSCVIEYGYEYMGPTTRLVITPLTDRCWMTITSAYDLKLGAGPSGPAGTGKTESSKDLAKALAIFCVVFNCSDQIDYTMMGRVFSGIAQGSHWTCLDEFNRISIEVLSVIAQQINILRTGRMLLASTPPSEHGMDIIFEGREIPLLDHHIIITMNPNYVGRTELPDNLKVHFRPCNMMIPAYSLISEIIMYAEGFSQSSTLCKKITKLYHMAAEMLSHQHHYDFGMRAVKSVLILAGKMKREDPEAAEDEILIKAMNGANLPKLLDEDYPLYRDLVSDLFPTTSLTSPRHDDVAHFMRKVLHDNKLQYTSTLLEKSVQLRQTLSVRFGVALVGPAGTGKTTLHKMLGETLQRLHHDNVGKYPIGQGPQPVITDMINPKSVSVGELYGSFNPITLEWRDGIASNIIRNAAWPEEDDKYTSRWLVFDGPITPEWVENLNTVLDDNMLLCLASGERIKLREQMKMLFECEGLGAASPATVSRLGVVYVPAQTIGMDAICETWVEEHMKNVDGFNDIMRQKMLENFSRLTYPTLEFLSSRCIFKNKLGTDTERSQLLDQLYFCSLTWGLGSGLEGDYAESFNIFLRDLLSEMEMDRTGAESGITIPVFGSVFDHYVSLKPIENLDLNASKADNFEIFPAYVEPEKDEDDINNPINLMNPNLGVVDESQNALYAWSLWANVVPSFVATPNMTYFDMIVPTESTIKYGSLTKANQSVNRPTFLTGESGCGKTVLITKLISELSLPFEDGGLNCSPLTMAFSSHTSSSYVQHSFSKNLTKKRKDCYGAPERKNILVFVDDCNMPSPEKNGPQPPIELLRQVIDQGGFYNRQLLFWIEIRDCLFSCASAPPGGGRHILPARFLRHFSVLCLPPSSSKTIFSIFEALLRQFMDGFGEAIGLLTKPIIKSTVELYTRISNSLLPTPSRSHYIFNLRDISKVFQGLLSCSSKSINGVESMIRLWLHETTRVFHDRLINHSDREWFYNVSVELVGKQFRLGNDGWQREDLFPQTTEADDEFAADEGNAPVSTKKRASLPPSLKKKKKPLLWVDFLRPGLPQSSRVYSEAPNMKSLISLLDDYQVEFNVNNHRQLNLVFFSDAVIHLVRICRILRQMRGSVMLIGVGGSGRSSLARLSSYIVGCEMETPEMVNNYSHVNFQEDLKRVIKRAGVEGKQVCFMLSDTQVTDERYLEDINCILASGEIPNLFDDEEDGDILIKMRAVAEEIGGRDTPEDCKKLFVKRVRDFLHIVLCMSPVGDDLRVRVRNFPSLINSTTIDWFDAWPKSALKSVSKRFIVARELMEYRDEKTDKSGEKLRTHLCDMCVSVHSSVEKAAENMMVKMKRRVWATPKSYVDMITLYLKMLKERRDFIQKRLTSLEEGIDKLEETNETVIKLQKELSLMQPDLEKKAKGASELLQFVEQEQKKAAAVQITVTQDEADVTKRQAEVLALQMDAKRDLAKAMPAYQNAVKALESLEKKDIIEIRSFTTPPLIVQTVMEAVCILLEEQPTWASARKILNRPTYMEDLANFDKDNISAKTLAKITKYIENPDMHPDSVKKVSVAAAGMCMWVHAMNVYSQVAGEVAPKQARLEKMNVDLADANKELAQKQQELSDVMEEVASLQKKCDETLNEKNRLSIEVERCRQRLLRAEKLKHSLKDERIRWIDTVAELKGVIKNLVGDMFLGAATISYLGPFVTEYRAKLQDQWETEIEDRFVPVTDFYNFVNSLGDPAEVREWRINGLPRDHFSAENGIIATKADRYPLMIDPQNQANSWIKGFEKKLCVVSCNSEMMMTVLERAVAGGLPILIEDFEENVDPVLDNVLYKRFYFSGGRKVINVGDKVVEFSSDFRLYMTTKLRNPKYLPDVFIRTTVLNFTVTDAGLEEQLLGDVVKVENPSLEGRHNGLIVSISNDKKQLAAIEQKILHDLHDSKGHLLDNEKLINALTESKSMSKMITERLAESVVSEVEISEMRDKYRPIAIRGSVMYFLVANLVQLDSMYNYSLEYFKGLFCHCIEECPECPNLETKIKMLAERTTATIHRNVSRGLFERHRLMFSFLLCCEMEGLEGEKITSVEWTMLLGMGGSTRGRVESYLEKYPCPDEAALGVGVWEKLCLYVKMIEGFGGLLEDLRENWSDWIGWKGGRSCHLKKLPGGWDKKLSGFQRLILLRCLSPQHGIAGIKVFLASHGQEGGGDGVQALDSMESLFNDMDNKTPCLFVLSAGTDPMGSWIKFAEKKGVQKYAKSISLGQGQGSRATAMIEAAKRSGNWVLLQNVHLARSWCEELDRIVQSLDENSHSISPKFRLFLTSLPVDYFPVNVLQSCIKMTTEPPTGVKANMLRTIEMHIDEEMFNGGGASGYDNVVGIEGGVWKKLLYSLSMFHAVVSERKKFGSIGWNANYSFSDSDFTTGVLTLRRMLEDMIAGGEEEAIPLDSLVFVTGQIVYGGRVTDDWDRRCLMSLMSMFYNESVLGEGYSFIMEGTAKEVKSGLAPSGDLDYDGVEKWIEGVLPSSDPPSMFGMHSNADIQCNKRQSQKLFDNLMDIITPASEGVDQKREEKTGDASVKDEDVKAKLKRSKSRSRSRSGSGGMGDPDSVVSTAVGNILESLPEPLLEDRASVIHRGTVGGMGNALTVVLFQECRKFNLLLDFVRTTLEDLLQAILGEIAMSAELESMYKSIYNKVLPEAWMKYSYPSMKDLEGWVGDLSLRVEFMSVWLERPTAVKSYWLAALFFPQGFCTAVLQNYSRKHKVPINVLGFAYEVVMGEVKDQDAVKEGVLVHGLFMQGMRWGWEVEEVEELSKGRKSPSPKKRKMKMVARMTGKGYIIDEIDGQTISPCPILHFLPDEEHSVENDVYVCPTYKTSLRAGTLGTSGISTNFVVSIELPSEKGKEFWVLRGAALLLADDE</sequence>
<dbReference type="FunFam" id="3.40.50.300:FF:000049">
    <property type="entry name" value="Dynein, axonemal, heavy chain 5"/>
    <property type="match status" value="1"/>
</dbReference>
<feature type="compositionally biased region" description="Polar residues" evidence="15">
    <location>
        <begin position="45"/>
        <end position="60"/>
    </location>
</feature>
<dbReference type="InterPro" id="IPR027417">
    <property type="entry name" value="P-loop_NTPase"/>
</dbReference>
<feature type="domain" description="Dynein heavy chain ATP-binding dynein motor region" evidence="21">
    <location>
        <begin position="3148"/>
        <end position="3367"/>
    </location>
</feature>
<feature type="coiled-coil region" evidence="14">
    <location>
        <begin position="2774"/>
        <end position="2811"/>
    </location>
</feature>
<dbReference type="Pfam" id="PF08393">
    <property type="entry name" value="DHC_N2"/>
    <property type="match status" value="1"/>
</dbReference>
<dbReference type="FunFam" id="3.40.50.300:FF:000362">
    <property type="entry name" value="Dynein, axonemal, heavy chain 6"/>
    <property type="match status" value="1"/>
</dbReference>
<dbReference type="GO" id="GO:0005524">
    <property type="term" value="F:ATP binding"/>
    <property type="evidence" value="ECO:0007669"/>
    <property type="project" value="UniProtKB-KW"/>
</dbReference>
<dbReference type="Gene3D" id="1.10.287.2620">
    <property type="match status" value="1"/>
</dbReference>
<reference evidence="28" key="1">
    <citation type="journal article" date="2023" name="Commun. Biol.">
        <title>Genome analysis of Parmales, the sister group of diatoms, reveals the evolutionary specialization of diatoms from phago-mixotrophs to photoautotrophs.</title>
        <authorList>
            <person name="Ban H."/>
            <person name="Sato S."/>
            <person name="Yoshikawa S."/>
            <person name="Yamada K."/>
            <person name="Nakamura Y."/>
            <person name="Ichinomiya M."/>
            <person name="Sato N."/>
            <person name="Blanc-Mathieu R."/>
            <person name="Endo H."/>
            <person name="Kuwata A."/>
            <person name="Ogata H."/>
        </authorList>
    </citation>
    <scope>NUCLEOTIDE SEQUENCE [LARGE SCALE GENOMIC DNA]</scope>
</reference>
<dbReference type="GO" id="GO:0008569">
    <property type="term" value="F:minus-end-directed microtubule motor activity"/>
    <property type="evidence" value="ECO:0007669"/>
    <property type="project" value="InterPro"/>
</dbReference>
<dbReference type="Pfam" id="PF12781">
    <property type="entry name" value="AAA_9"/>
    <property type="match status" value="1"/>
</dbReference>
<keyword evidence="12" id="KW-0206">Cytoskeleton</keyword>
<keyword evidence="4" id="KW-0493">Microtubule</keyword>
<evidence type="ECO:0000259" key="22">
    <source>
        <dbReference type="Pfam" id="PF17852"/>
    </source>
</evidence>
<dbReference type="GO" id="GO:0005874">
    <property type="term" value="C:microtubule"/>
    <property type="evidence" value="ECO:0007669"/>
    <property type="project" value="UniProtKB-KW"/>
</dbReference>
<keyword evidence="5" id="KW-0677">Repeat</keyword>
<evidence type="ECO:0008006" key="29">
    <source>
        <dbReference type="Google" id="ProtNLM"/>
    </source>
</evidence>
<dbReference type="SUPFAM" id="SSF52540">
    <property type="entry name" value="P-loop containing nucleoside triphosphate hydrolases"/>
    <property type="match status" value="4"/>
</dbReference>
<dbReference type="PANTHER" id="PTHR22878:SF68">
    <property type="entry name" value="DYNEIN HEAVY CHAIN 6, AXONEMAL-LIKE"/>
    <property type="match status" value="1"/>
</dbReference>
<dbReference type="Gene3D" id="3.20.180.20">
    <property type="entry name" value="Dynein heavy chain, N-terminal domain 2"/>
    <property type="match status" value="1"/>
</dbReference>
<name>A0A9W6ZBR4_9STRA</name>
<evidence type="ECO:0000259" key="21">
    <source>
        <dbReference type="Pfam" id="PF12781"/>
    </source>
</evidence>
<keyword evidence="7" id="KW-0067">ATP-binding</keyword>
<dbReference type="Gene3D" id="1.20.58.1120">
    <property type="match status" value="1"/>
</dbReference>
<protein>
    <recommendedName>
        <fullName evidence="29">Dynein heavy chain</fullName>
    </recommendedName>
</protein>
<dbReference type="InterPro" id="IPR042219">
    <property type="entry name" value="AAA_lid_11_sf"/>
</dbReference>
<dbReference type="EMBL" id="BLQM01000004">
    <property type="protein sequence ID" value="GMH48382.1"/>
    <property type="molecule type" value="Genomic_DNA"/>
</dbReference>
<evidence type="ECO:0000259" key="23">
    <source>
        <dbReference type="Pfam" id="PF17857"/>
    </source>
</evidence>
<feature type="region of interest" description="Disordered" evidence="15">
    <location>
        <begin position="1"/>
        <end position="75"/>
    </location>
</feature>
<evidence type="ECO:0000259" key="16">
    <source>
        <dbReference type="Pfam" id="PF03028"/>
    </source>
</evidence>
<evidence type="ECO:0000256" key="1">
    <source>
        <dbReference type="ARBA" id="ARBA00004430"/>
    </source>
</evidence>
<feature type="domain" description="Dynein heavy chain linker" evidence="17">
    <location>
        <begin position="850"/>
        <end position="1131"/>
    </location>
</feature>
<dbReference type="GO" id="GO:0051959">
    <property type="term" value="F:dynein light intermediate chain binding"/>
    <property type="evidence" value="ECO:0007669"/>
    <property type="project" value="InterPro"/>
</dbReference>
<evidence type="ECO:0000256" key="14">
    <source>
        <dbReference type="SAM" id="Coils"/>
    </source>
</evidence>
<dbReference type="Pfam" id="PF17852">
    <property type="entry name" value="Dynein_AAA_lid"/>
    <property type="match status" value="1"/>
</dbReference>
<dbReference type="InterPro" id="IPR004273">
    <property type="entry name" value="Dynein_heavy_D6_P-loop"/>
</dbReference>
<keyword evidence="8" id="KW-0243">Dynein</keyword>
<dbReference type="InterPro" id="IPR041466">
    <property type="entry name" value="Dynein_AAA5_ext"/>
</dbReference>
<dbReference type="InterPro" id="IPR035706">
    <property type="entry name" value="AAA_9"/>
</dbReference>
<dbReference type="FunFam" id="1.20.920.30:FF:000002">
    <property type="entry name" value="Dynein axonemal heavy chain 3"/>
    <property type="match status" value="1"/>
</dbReference>
<dbReference type="InterPro" id="IPR043157">
    <property type="entry name" value="Dynein_AAA1S"/>
</dbReference>
<evidence type="ECO:0000313" key="27">
    <source>
        <dbReference type="EMBL" id="GMH48382.1"/>
    </source>
</evidence>
<dbReference type="InterPro" id="IPR041228">
    <property type="entry name" value="Dynein_C"/>
</dbReference>
<dbReference type="Gene3D" id="1.10.472.130">
    <property type="match status" value="1"/>
</dbReference>
<dbReference type="InterPro" id="IPR024317">
    <property type="entry name" value="Dynein_heavy_chain_D4_dom"/>
</dbReference>
<organism evidence="27 28">
    <name type="scientific">Triparma laevis f. inornata</name>
    <dbReference type="NCBI Taxonomy" id="1714386"/>
    <lineage>
        <taxon>Eukaryota</taxon>
        <taxon>Sar</taxon>
        <taxon>Stramenopiles</taxon>
        <taxon>Ochrophyta</taxon>
        <taxon>Bolidophyceae</taxon>
        <taxon>Parmales</taxon>
        <taxon>Triparmaceae</taxon>
        <taxon>Triparma</taxon>
    </lineage>
</organism>
<feature type="coiled-coil region" evidence="14">
    <location>
        <begin position="3004"/>
        <end position="3073"/>
    </location>
</feature>
<feature type="compositionally biased region" description="Basic residues" evidence="15">
    <location>
        <begin position="3981"/>
        <end position="3991"/>
    </location>
</feature>
<dbReference type="InterPro" id="IPR042222">
    <property type="entry name" value="Dynein_2_N"/>
</dbReference>
<feature type="domain" description="Dynein heavy chain AAA 5 extension" evidence="22">
    <location>
        <begin position="1969"/>
        <end position="2040"/>
    </location>
</feature>
<evidence type="ECO:0000256" key="10">
    <source>
        <dbReference type="ARBA" id="ARBA00023069"/>
    </source>
</evidence>
<evidence type="ECO:0000313" key="28">
    <source>
        <dbReference type="Proteomes" id="UP001162640"/>
    </source>
</evidence>
<dbReference type="Gene3D" id="3.40.50.300">
    <property type="entry name" value="P-loop containing nucleotide triphosphate hydrolases"/>
    <property type="match status" value="5"/>
</dbReference>
<dbReference type="InterPro" id="IPR042228">
    <property type="entry name" value="Dynein_linker_3"/>
</dbReference>
<keyword evidence="13" id="KW-0966">Cell projection</keyword>
<dbReference type="FunFam" id="3.40.50.300:FF:000063">
    <property type="entry name" value="dynein heavy chain 6, axonemal"/>
    <property type="match status" value="1"/>
</dbReference>
<dbReference type="InterPro" id="IPR013602">
    <property type="entry name" value="Dynein_heavy_linker"/>
</dbReference>
<dbReference type="Gene3D" id="1.20.1270.280">
    <property type="match status" value="1"/>
</dbReference>
<keyword evidence="6" id="KW-0547">Nucleotide-binding</keyword>
<dbReference type="InterPro" id="IPR043160">
    <property type="entry name" value="Dynein_C_barrel"/>
</dbReference>
<dbReference type="FunFam" id="3.20.180.20:FF:000001">
    <property type="entry name" value="Dynein axonemal heavy chain 5"/>
    <property type="match status" value="1"/>
</dbReference>
<dbReference type="PANTHER" id="PTHR22878">
    <property type="entry name" value="DYNEIN HEAVY CHAIN 6, AXONEMAL-LIKE-RELATED"/>
    <property type="match status" value="1"/>
</dbReference>
<dbReference type="Pfam" id="PF25007">
    <property type="entry name" value="DYH2-5-8_CC"/>
    <property type="match status" value="1"/>
</dbReference>
<proteinExistence type="inferred from homology"/>
<comment type="similarity">
    <text evidence="2">Belongs to the dynein heavy chain family.</text>
</comment>
<dbReference type="Gene3D" id="1.10.8.710">
    <property type="match status" value="1"/>
</dbReference>
<dbReference type="Pfam" id="PF18198">
    <property type="entry name" value="AAA_lid_11"/>
    <property type="match status" value="1"/>
</dbReference>
<dbReference type="Gene3D" id="3.10.490.20">
    <property type="match status" value="1"/>
</dbReference>
<evidence type="ECO:0000256" key="13">
    <source>
        <dbReference type="ARBA" id="ARBA00023273"/>
    </source>
</evidence>
<dbReference type="Pfam" id="PF12780">
    <property type="entry name" value="AAA_8"/>
    <property type="match status" value="1"/>
</dbReference>
<evidence type="ECO:0000256" key="6">
    <source>
        <dbReference type="ARBA" id="ARBA00022741"/>
    </source>
</evidence>
<dbReference type="Pfam" id="PF12774">
    <property type="entry name" value="AAA_6"/>
    <property type="match status" value="1"/>
</dbReference>
<feature type="region of interest" description="Disordered" evidence="15">
    <location>
        <begin position="3957"/>
        <end position="4004"/>
    </location>
</feature>
<comment type="subcellular location">
    <subcellularLocation>
        <location evidence="1">Cytoplasm</location>
        <location evidence="1">Cytoskeleton</location>
        <location evidence="1">Cilium axoneme</location>
    </subcellularLocation>
</comment>
<feature type="compositionally biased region" description="Basic and acidic residues" evidence="15">
    <location>
        <begin position="3960"/>
        <end position="3980"/>
    </location>
</feature>
<dbReference type="InterPro" id="IPR056759">
    <property type="entry name" value="DYH2-5-8_CC"/>
</dbReference>
<evidence type="ECO:0000256" key="7">
    <source>
        <dbReference type="ARBA" id="ARBA00022840"/>
    </source>
</evidence>
<dbReference type="Gene3D" id="6.10.140.1060">
    <property type="match status" value="1"/>
</dbReference>
<dbReference type="FunFam" id="1.10.8.1220:FF:000001">
    <property type="entry name" value="Dynein axonemal heavy chain 5"/>
    <property type="match status" value="1"/>
</dbReference>
<evidence type="ECO:0000259" key="25">
    <source>
        <dbReference type="Pfam" id="PF18199"/>
    </source>
</evidence>
<feature type="domain" description="Dynein heavy chain AAA module D4" evidence="20">
    <location>
        <begin position="2507"/>
        <end position="2776"/>
    </location>
</feature>
<evidence type="ECO:0000259" key="26">
    <source>
        <dbReference type="Pfam" id="PF25007"/>
    </source>
</evidence>
<evidence type="ECO:0000259" key="19">
    <source>
        <dbReference type="Pfam" id="PF12777"/>
    </source>
</evidence>
<gene>
    <name evidence="27" type="ORF">TL16_g00279</name>
</gene>
<keyword evidence="11" id="KW-0505">Motor protein</keyword>
<dbReference type="Pfam" id="PF12775">
    <property type="entry name" value="AAA_7"/>
    <property type="match status" value="1"/>
</dbReference>
<dbReference type="InterPro" id="IPR024743">
    <property type="entry name" value="Dynein_HC_stalk"/>
</dbReference>
<dbReference type="FunFam" id="1.20.920.20:FF:000001">
    <property type="entry name" value="dynein heavy chain 2, axonemal"/>
    <property type="match status" value="1"/>
</dbReference>
<evidence type="ECO:0000256" key="8">
    <source>
        <dbReference type="ARBA" id="ARBA00023017"/>
    </source>
</evidence>
<evidence type="ECO:0000259" key="17">
    <source>
        <dbReference type="Pfam" id="PF08393"/>
    </source>
</evidence>
<dbReference type="InterPro" id="IPR041589">
    <property type="entry name" value="DNAH3_AAA_lid_1"/>
</dbReference>
<evidence type="ECO:0000259" key="18">
    <source>
        <dbReference type="Pfam" id="PF12774"/>
    </source>
</evidence>
<dbReference type="FunFam" id="1.20.140.100:FF:000001">
    <property type="entry name" value="dynein heavy chain 17, axonemal"/>
    <property type="match status" value="1"/>
</dbReference>
<evidence type="ECO:0000256" key="15">
    <source>
        <dbReference type="SAM" id="MobiDB-lite"/>
    </source>
</evidence>
<evidence type="ECO:0000256" key="12">
    <source>
        <dbReference type="ARBA" id="ARBA00023212"/>
    </source>
</evidence>
<feature type="compositionally biased region" description="Pro residues" evidence="15">
    <location>
        <begin position="1"/>
        <end position="19"/>
    </location>
</feature>
<dbReference type="InterPro" id="IPR035699">
    <property type="entry name" value="AAA_6"/>
</dbReference>
<accession>A0A9W6ZBR4</accession>
<feature type="domain" description="Dynein heavy chain 3 AAA+ lid" evidence="23">
    <location>
        <begin position="2323"/>
        <end position="2411"/>
    </location>
</feature>
<dbReference type="GO" id="GO:0007018">
    <property type="term" value="P:microtubule-based movement"/>
    <property type="evidence" value="ECO:0007669"/>
    <property type="project" value="InterPro"/>
</dbReference>
<dbReference type="InterPro" id="IPR026983">
    <property type="entry name" value="DHC"/>
</dbReference>
<evidence type="ECO:0000259" key="20">
    <source>
        <dbReference type="Pfam" id="PF12780"/>
    </source>
</evidence>
<evidence type="ECO:0000256" key="4">
    <source>
        <dbReference type="ARBA" id="ARBA00022701"/>
    </source>
</evidence>
<feature type="domain" description="Dynein heavy chain coiled coil stalk" evidence="19">
    <location>
        <begin position="2791"/>
        <end position="3119"/>
    </location>
</feature>
<dbReference type="Pfam" id="PF17857">
    <property type="entry name" value="AAA_lid_1"/>
    <property type="match status" value="1"/>
</dbReference>
<dbReference type="Gene3D" id="1.20.920.20">
    <property type="match status" value="1"/>
</dbReference>
<keyword evidence="10" id="KW-0969">Cilium</keyword>
<dbReference type="GO" id="GO:0030286">
    <property type="term" value="C:dynein complex"/>
    <property type="evidence" value="ECO:0007669"/>
    <property type="project" value="UniProtKB-KW"/>
</dbReference>
<evidence type="ECO:0000256" key="11">
    <source>
        <dbReference type="ARBA" id="ARBA00023175"/>
    </source>
</evidence>
<dbReference type="Gene3D" id="1.20.140.100">
    <property type="entry name" value="Dynein heavy chain, N-terminal domain 2"/>
    <property type="match status" value="2"/>
</dbReference>
<keyword evidence="9 14" id="KW-0175">Coiled coil</keyword>
<evidence type="ECO:0000256" key="5">
    <source>
        <dbReference type="ARBA" id="ARBA00022737"/>
    </source>
</evidence>
<dbReference type="Gene3D" id="1.10.8.1220">
    <property type="match status" value="1"/>
</dbReference>
<dbReference type="Gene3D" id="1.20.920.30">
    <property type="match status" value="1"/>
</dbReference>
<feature type="domain" description="Dynein heavy chain region D6 P-loop" evidence="16">
    <location>
        <begin position="3623"/>
        <end position="3738"/>
    </location>
</feature>
<dbReference type="Proteomes" id="UP001162640">
    <property type="component" value="Unassembled WGS sequence"/>
</dbReference>